<comment type="caution">
    <text evidence="1">The sequence shown here is derived from an EMBL/GenBank/DDBJ whole genome shotgun (WGS) entry which is preliminary data.</text>
</comment>
<protein>
    <submittedName>
        <fullName evidence="1">Uncharacterized protein</fullName>
    </submittedName>
</protein>
<accession>A0A0F9B9L9</accession>
<dbReference type="AlphaFoldDB" id="A0A0F9B9L9"/>
<sequence length="33" mass="3564">VVVLSGRDSGVFGKLLEPMQFVSILKARSEGDE</sequence>
<feature type="non-terminal residue" evidence="1">
    <location>
        <position position="1"/>
    </location>
</feature>
<evidence type="ECO:0000313" key="1">
    <source>
        <dbReference type="EMBL" id="KKL18335.1"/>
    </source>
</evidence>
<name>A0A0F9B9L9_9ZZZZ</name>
<gene>
    <name evidence="1" type="ORF">LCGC14_2476570</name>
</gene>
<proteinExistence type="predicted"/>
<dbReference type="EMBL" id="LAZR01038910">
    <property type="protein sequence ID" value="KKL18335.1"/>
    <property type="molecule type" value="Genomic_DNA"/>
</dbReference>
<organism evidence="1">
    <name type="scientific">marine sediment metagenome</name>
    <dbReference type="NCBI Taxonomy" id="412755"/>
    <lineage>
        <taxon>unclassified sequences</taxon>
        <taxon>metagenomes</taxon>
        <taxon>ecological metagenomes</taxon>
    </lineage>
</organism>
<reference evidence="1" key="1">
    <citation type="journal article" date="2015" name="Nature">
        <title>Complex archaea that bridge the gap between prokaryotes and eukaryotes.</title>
        <authorList>
            <person name="Spang A."/>
            <person name="Saw J.H."/>
            <person name="Jorgensen S.L."/>
            <person name="Zaremba-Niedzwiedzka K."/>
            <person name="Martijn J."/>
            <person name="Lind A.E."/>
            <person name="van Eijk R."/>
            <person name="Schleper C."/>
            <person name="Guy L."/>
            <person name="Ettema T.J."/>
        </authorList>
    </citation>
    <scope>NUCLEOTIDE SEQUENCE</scope>
</reference>